<reference evidence="6 7" key="1">
    <citation type="submission" date="2017-06" db="EMBL/GenBank/DDBJ databases">
        <title>Raineya orbicola gen. nov., sp. nov. a slightly thermophilic bacterium of the phylum Bacteroidetes and the description of Raineyaceae fam. nov.</title>
        <authorList>
            <person name="Albuquerque L."/>
            <person name="Polonia A.R.M."/>
            <person name="Barroso C."/>
            <person name="Froufe H.J.C."/>
            <person name="Lage O."/>
            <person name="Lobo-Da-Cunha A."/>
            <person name="Egas C."/>
            <person name="Da Costa M.S."/>
        </authorList>
    </citation>
    <scope>NUCLEOTIDE SEQUENCE [LARGE SCALE GENOMIC DNA]</scope>
    <source>
        <strain evidence="6 7">SPSPC-11</strain>
    </source>
</reference>
<dbReference type="RefSeq" id="WP_101359494.1">
    <property type="nucleotide sequence ID" value="NZ_NKXO01000040.1"/>
</dbReference>
<evidence type="ECO:0000313" key="6">
    <source>
        <dbReference type="EMBL" id="PKQ66889.1"/>
    </source>
</evidence>
<evidence type="ECO:0000259" key="5">
    <source>
        <dbReference type="PROSITE" id="PS50893"/>
    </source>
</evidence>
<gene>
    <name evidence="6" type="ORF">Rain11_2230</name>
</gene>
<evidence type="ECO:0000256" key="4">
    <source>
        <dbReference type="ARBA" id="ARBA00022840"/>
    </source>
</evidence>
<keyword evidence="4" id="KW-0067">ATP-binding</keyword>
<comment type="caution">
    <text evidence="6">The sequence shown here is derived from an EMBL/GenBank/DDBJ whole genome shotgun (WGS) entry which is preliminary data.</text>
</comment>
<comment type="similarity">
    <text evidence="1">Belongs to the ABC transporter superfamily.</text>
</comment>
<feature type="domain" description="ABC transporter" evidence="5">
    <location>
        <begin position="9"/>
        <end position="242"/>
    </location>
</feature>
<dbReference type="AlphaFoldDB" id="A0A2N3I9B2"/>
<evidence type="ECO:0000256" key="3">
    <source>
        <dbReference type="ARBA" id="ARBA00022741"/>
    </source>
</evidence>
<dbReference type="FunFam" id="3.40.50.300:FF:000134">
    <property type="entry name" value="Iron-enterobactin ABC transporter ATP-binding protein"/>
    <property type="match status" value="1"/>
</dbReference>
<dbReference type="PROSITE" id="PS00211">
    <property type="entry name" value="ABC_TRANSPORTER_1"/>
    <property type="match status" value="1"/>
</dbReference>
<accession>A0A2N3I9B2</accession>
<dbReference type="GO" id="GO:0005524">
    <property type="term" value="F:ATP binding"/>
    <property type="evidence" value="ECO:0007669"/>
    <property type="project" value="UniProtKB-KW"/>
</dbReference>
<proteinExistence type="inferred from homology"/>
<keyword evidence="3" id="KW-0547">Nucleotide-binding</keyword>
<name>A0A2N3I9B2_9BACT</name>
<evidence type="ECO:0000256" key="1">
    <source>
        <dbReference type="ARBA" id="ARBA00005417"/>
    </source>
</evidence>
<dbReference type="InterPro" id="IPR003593">
    <property type="entry name" value="AAA+_ATPase"/>
</dbReference>
<dbReference type="InterPro" id="IPR017871">
    <property type="entry name" value="ABC_transporter-like_CS"/>
</dbReference>
<evidence type="ECO:0000313" key="7">
    <source>
        <dbReference type="Proteomes" id="UP000233387"/>
    </source>
</evidence>
<keyword evidence="2" id="KW-0813">Transport</keyword>
<dbReference type="InterPro" id="IPR003439">
    <property type="entry name" value="ABC_transporter-like_ATP-bd"/>
</dbReference>
<dbReference type="GO" id="GO:0016887">
    <property type="term" value="F:ATP hydrolysis activity"/>
    <property type="evidence" value="ECO:0007669"/>
    <property type="project" value="InterPro"/>
</dbReference>
<dbReference type="EMBL" id="NKXO01000040">
    <property type="protein sequence ID" value="PKQ66889.1"/>
    <property type="molecule type" value="Genomic_DNA"/>
</dbReference>
<dbReference type="PROSITE" id="PS50893">
    <property type="entry name" value="ABC_TRANSPORTER_2"/>
    <property type="match status" value="1"/>
</dbReference>
<dbReference type="Gene3D" id="3.40.50.300">
    <property type="entry name" value="P-loop containing nucleotide triphosphate hydrolases"/>
    <property type="match status" value="1"/>
</dbReference>
<dbReference type="SMART" id="SM00382">
    <property type="entry name" value="AAA"/>
    <property type="match status" value="1"/>
</dbReference>
<dbReference type="SUPFAM" id="SSF52540">
    <property type="entry name" value="P-loop containing nucleoside triphosphate hydrolases"/>
    <property type="match status" value="1"/>
</dbReference>
<evidence type="ECO:0000256" key="2">
    <source>
        <dbReference type="ARBA" id="ARBA00022448"/>
    </source>
</evidence>
<organism evidence="6 7">
    <name type="scientific">Raineya orbicola</name>
    <dbReference type="NCBI Taxonomy" id="2016530"/>
    <lineage>
        <taxon>Bacteria</taxon>
        <taxon>Pseudomonadati</taxon>
        <taxon>Bacteroidota</taxon>
        <taxon>Cytophagia</taxon>
        <taxon>Cytophagales</taxon>
        <taxon>Raineyaceae</taxon>
        <taxon>Raineya</taxon>
    </lineage>
</organism>
<sequence>MLSKNKIVLQAKNLQVCYGNHQVLKDFSCDLPEGFMIGIIGANGSGKSTFLKAIMRIVPVDSGEVLFWEKYNLQEVRHQIAYLPQRNSVDWDFPATVLDVVLMGLYKETGLFGKIRPKHKEKALFYLEKVKMQDFAQKHIAELSGGQQQRVFLARAFAQEAQLYLLDEPLAGIDAVTEEIIVENLQKLNSEGKTIVMVHHQIDTISEYFQYLLMIRQGEVITSGETKEVLTNENLQQIYGIKQAFVIQ</sequence>
<dbReference type="CDD" id="cd03235">
    <property type="entry name" value="ABC_Metallic_Cations"/>
    <property type="match status" value="1"/>
</dbReference>
<dbReference type="Pfam" id="PF00005">
    <property type="entry name" value="ABC_tran"/>
    <property type="match status" value="1"/>
</dbReference>
<dbReference type="Proteomes" id="UP000233387">
    <property type="component" value="Unassembled WGS sequence"/>
</dbReference>
<dbReference type="PANTHER" id="PTHR42734">
    <property type="entry name" value="METAL TRANSPORT SYSTEM ATP-BINDING PROTEIN TM_0124-RELATED"/>
    <property type="match status" value="1"/>
</dbReference>
<keyword evidence="7" id="KW-1185">Reference proteome</keyword>
<dbReference type="InterPro" id="IPR050153">
    <property type="entry name" value="Metal_Ion_Import_ABC"/>
</dbReference>
<dbReference type="InterPro" id="IPR027417">
    <property type="entry name" value="P-loop_NTPase"/>
</dbReference>
<dbReference type="PANTHER" id="PTHR42734:SF5">
    <property type="entry name" value="IRON TRANSPORT SYSTEM ATP-BINDING PROTEIN HI_0361-RELATED"/>
    <property type="match status" value="1"/>
</dbReference>
<dbReference type="OrthoDB" id="9806726at2"/>
<protein>
    <submittedName>
        <fullName evidence="6">ABC-type Mn/Zn transport systems ATPase component</fullName>
    </submittedName>
</protein>